<name>A0ABS8WNB2_DATST</name>
<comment type="caution">
    <text evidence="1">The sequence shown here is derived from an EMBL/GenBank/DDBJ whole genome shotgun (WGS) entry which is preliminary data.</text>
</comment>
<gene>
    <name evidence="1" type="ORF">HAX54_049977</name>
</gene>
<protein>
    <submittedName>
        <fullName evidence="1">Uncharacterized protein</fullName>
    </submittedName>
</protein>
<keyword evidence="2" id="KW-1185">Reference proteome</keyword>
<feature type="non-terminal residue" evidence="1">
    <location>
        <position position="1"/>
    </location>
</feature>
<accession>A0ABS8WNB2</accession>
<dbReference type="EMBL" id="JACEIK010008649">
    <property type="protein sequence ID" value="MCE3051494.1"/>
    <property type="molecule type" value="Genomic_DNA"/>
</dbReference>
<sequence length="227" mass="24193">VCCKYNRKSVFSPKNAYLRCGGSASSSRIGGTSTDGLDGCVERFLDPGSILVYLGIGGSASLGSSTSKICVLTVRLIEVPEVELSSRQRLRDGTCWVVNVVVGHVSPCVCLLVLCGFDDPSSIIPTCHVYLITPVRVAPGASLASLGWGVTDSPGAIHTSSGWGVTPRHTSAGGFMRRRSVQCRAIAAAPKNLLNIDYPLSKHSRALYKVGLEFEEHFDDDDSTDDE</sequence>
<reference evidence="1 2" key="1">
    <citation type="journal article" date="2021" name="BMC Genomics">
        <title>Datura genome reveals duplications of psychoactive alkaloid biosynthetic genes and high mutation rate following tissue culture.</title>
        <authorList>
            <person name="Rajewski A."/>
            <person name="Carter-House D."/>
            <person name="Stajich J."/>
            <person name="Litt A."/>
        </authorList>
    </citation>
    <scope>NUCLEOTIDE SEQUENCE [LARGE SCALE GENOMIC DNA]</scope>
    <source>
        <strain evidence="1">AR-01</strain>
    </source>
</reference>
<evidence type="ECO:0000313" key="2">
    <source>
        <dbReference type="Proteomes" id="UP000823775"/>
    </source>
</evidence>
<organism evidence="1 2">
    <name type="scientific">Datura stramonium</name>
    <name type="common">Jimsonweed</name>
    <name type="synonym">Common thornapple</name>
    <dbReference type="NCBI Taxonomy" id="4076"/>
    <lineage>
        <taxon>Eukaryota</taxon>
        <taxon>Viridiplantae</taxon>
        <taxon>Streptophyta</taxon>
        <taxon>Embryophyta</taxon>
        <taxon>Tracheophyta</taxon>
        <taxon>Spermatophyta</taxon>
        <taxon>Magnoliopsida</taxon>
        <taxon>eudicotyledons</taxon>
        <taxon>Gunneridae</taxon>
        <taxon>Pentapetalae</taxon>
        <taxon>asterids</taxon>
        <taxon>lamiids</taxon>
        <taxon>Solanales</taxon>
        <taxon>Solanaceae</taxon>
        <taxon>Solanoideae</taxon>
        <taxon>Datureae</taxon>
        <taxon>Datura</taxon>
    </lineage>
</organism>
<proteinExistence type="predicted"/>
<dbReference type="Proteomes" id="UP000823775">
    <property type="component" value="Unassembled WGS sequence"/>
</dbReference>
<evidence type="ECO:0000313" key="1">
    <source>
        <dbReference type="EMBL" id="MCE3051494.1"/>
    </source>
</evidence>